<comment type="caution">
    <text evidence="1">The sequence shown here is derived from an EMBL/GenBank/DDBJ whole genome shotgun (WGS) entry which is preliminary data.</text>
</comment>
<feature type="non-terminal residue" evidence="1">
    <location>
        <position position="1"/>
    </location>
</feature>
<dbReference type="EMBL" id="BLLF01001547">
    <property type="protein sequence ID" value="GFH19954.1"/>
    <property type="molecule type" value="Genomic_DNA"/>
</dbReference>
<evidence type="ECO:0000313" key="2">
    <source>
        <dbReference type="Proteomes" id="UP000485058"/>
    </source>
</evidence>
<proteinExistence type="predicted"/>
<dbReference type="Proteomes" id="UP000485058">
    <property type="component" value="Unassembled WGS sequence"/>
</dbReference>
<organism evidence="1 2">
    <name type="scientific">Haematococcus lacustris</name>
    <name type="common">Green alga</name>
    <name type="synonym">Haematococcus pluvialis</name>
    <dbReference type="NCBI Taxonomy" id="44745"/>
    <lineage>
        <taxon>Eukaryota</taxon>
        <taxon>Viridiplantae</taxon>
        <taxon>Chlorophyta</taxon>
        <taxon>core chlorophytes</taxon>
        <taxon>Chlorophyceae</taxon>
        <taxon>CS clade</taxon>
        <taxon>Chlamydomonadales</taxon>
        <taxon>Haematococcaceae</taxon>
        <taxon>Haematococcus</taxon>
    </lineage>
</organism>
<keyword evidence="2" id="KW-1185">Reference proteome</keyword>
<gene>
    <name evidence="1" type="ORF">HaLaN_16992</name>
</gene>
<name>A0A699ZMG9_HAELA</name>
<accession>A0A699ZMG9</accession>
<feature type="non-terminal residue" evidence="1">
    <location>
        <position position="139"/>
    </location>
</feature>
<protein>
    <submittedName>
        <fullName evidence="1">Uncharacterized protein</fullName>
    </submittedName>
</protein>
<reference evidence="1 2" key="1">
    <citation type="submission" date="2020-02" db="EMBL/GenBank/DDBJ databases">
        <title>Draft genome sequence of Haematococcus lacustris strain NIES-144.</title>
        <authorList>
            <person name="Morimoto D."/>
            <person name="Nakagawa S."/>
            <person name="Yoshida T."/>
            <person name="Sawayama S."/>
        </authorList>
    </citation>
    <scope>NUCLEOTIDE SEQUENCE [LARGE SCALE GENOMIC DNA]</scope>
    <source>
        <strain evidence="1 2">NIES-144</strain>
    </source>
</reference>
<evidence type="ECO:0000313" key="1">
    <source>
        <dbReference type="EMBL" id="GFH19954.1"/>
    </source>
</evidence>
<dbReference type="AlphaFoldDB" id="A0A699ZMG9"/>
<sequence length="139" mass="14254">MMEHQEDPFSMLTATASAKEQQQEGVQGGGSGVGCSGLLPGLGVAVHPGLVRPGWPPGLLPQPPSEVLGFTADTVVARQLLGPPPMLYHVPASQALLARPLLVKLDASCQQPPSSPHCTAVLLGVSLQLAPGLDIQALS</sequence>